<dbReference type="GO" id="GO:0009100">
    <property type="term" value="P:glycoprotein metabolic process"/>
    <property type="evidence" value="ECO:0007669"/>
    <property type="project" value="TreeGrafter"/>
</dbReference>
<organism evidence="2 3">
    <name type="scientific">Schistosoma mattheei</name>
    <dbReference type="NCBI Taxonomy" id="31246"/>
    <lineage>
        <taxon>Eukaryota</taxon>
        <taxon>Metazoa</taxon>
        <taxon>Spiralia</taxon>
        <taxon>Lophotrochozoa</taxon>
        <taxon>Platyhelminthes</taxon>
        <taxon>Trematoda</taxon>
        <taxon>Digenea</taxon>
        <taxon>Strigeidida</taxon>
        <taxon>Schistosomatoidea</taxon>
        <taxon>Schistosomatidae</taxon>
        <taxon>Schistosoma</taxon>
    </lineage>
</organism>
<evidence type="ECO:0000313" key="3">
    <source>
        <dbReference type="Proteomes" id="UP000269396"/>
    </source>
</evidence>
<dbReference type="InterPro" id="IPR017853">
    <property type="entry name" value="GH"/>
</dbReference>
<evidence type="ECO:0000259" key="1">
    <source>
        <dbReference type="PROSITE" id="PS52009"/>
    </source>
</evidence>
<keyword evidence="3" id="KW-1185">Reference proteome</keyword>
<sequence length="181" mass="20788">MASEDRFYGRPWTYPQRKELFRRMNQMGMNAYLYAPKDDIKHRQSWRDLYTPEEEQQLQFLITESTEAGVLFIFAISPGLDVSKLGCRAFALLFDDIEPRLCPADREVFNSSARAQVMFANEIYNHLGCPDVFLFCPTEYSASLAVPNINKSEYLATVASCLAPGNIFVTCSFLIFRFMNS</sequence>
<dbReference type="InterPro" id="IPR011496">
    <property type="entry name" value="O-GlcNAcase_cat"/>
</dbReference>
<proteinExistence type="predicted"/>
<dbReference type="GO" id="GO:0016231">
    <property type="term" value="F:beta-N-acetylglucosaminidase activity"/>
    <property type="evidence" value="ECO:0007669"/>
    <property type="project" value="TreeGrafter"/>
</dbReference>
<dbReference type="STRING" id="31246.A0A183PG24"/>
<dbReference type="AlphaFoldDB" id="A0A183PG24"/>
<dbReference type="SUPFAM" id="SSF51445">
    <property type="entry name" value="(Trans)glycosidases"/>
    <property type="match status" value="1"/>
</dbReference>
<dbReference type="InterPro" id="IPR051822">
    <property type="entry name" value="Glycosyl_Hydrolase_84"/>
</dbReference>
<name>A0A183PG24_9TREM</name>
<protein>
    <recommendedName>
        <fullName evidence="1">GH84 domain-containing protein</fullName>
    </recommendedName>
</protein>
<feature type="domain" description="GH84" evidence="1">
    <location>
        <begin position="1"/>
        <end position="181"/>
    </location>
</feature>
<reference evidence="2 3" key="1">
    <citation type="submission" date="2018-11" db="EMBL/GenBank/DDBJ databases">
        <authorList>
            <consortium name="Pathogen Informatics"/>
        </authorList>
    </citation>
    <scope>NUCLEOTIDE SEQUENCE [LARGE SCALE GENOMIC DNA]</scope>
    <source>
        <strain>Denwood</strain>
        <strain evidence="3">Zambia</strain>
    </source>
</reference>
<dbReference type="PANTHER" id="PTHR13170">
    <property type="entry name" value="O-GLCNACASE"/>
    <property type="match status" value="1"/>
</dbReference>
<dbReference type="PROSITE" id="PS52009">
    <property type="entry name" value="GH84"/>
    <property type="match status" value="1"/>
</dbReference>
<evidence type="ECO:0000313" key="2">
    <source>
        <dbReference type="EMBL" id="VDP63225.1"/>
    </source>
</evidence>
<gene>
    <name evidence="2" type="ORF">SMTD_LOCUS13310</name>
</gene>
<dbReference type="Proteomes" id="UP000269396">
    <property type="component" value="Unassembled WGS sequence"/>
</dbReference>
<accession>A0A183PG24</accession>
<dbReference type="EMBL" id="UZAL01033375">
    <property type="protein sequence ID" value="VDP63225.1"/>
    <property type="molecule type" value="Genomic_DNA"/>
</dbReference>
<dbReference type="Gene3D" id="3.20.20.80">
    <property type="entry name" value="Glycosidases"/>
    <property type="match status" value="2"/>
</dbReference>
<dbReference type="Pfam" id="PF07555">
    <property type="entry name" value="NAGidase"/>
    <property type="match status" value="1"/>
</dbReference>
<dbReference type="PANTHER" id="PTHR13170:SF16">
    <property type="entry name" value="PROTEIN O-GLCNACASE"/>
    <property type="match status" value="1"/>
</dbReference>